<dbReference type="Proteomes" id="UP001524383">
    <property type="component" value="Unassembled WGS sequence"/>
</dbReference>
<dbReference type="InterPro" id="IPR002817">
    <property type="entry name" value="ThiC/BzaA/B"/>
</dbReference>
<evidence type="ECO:0000256" key="7">
    <source>
        <dbReference type="ARBA" id="ARBA00023014"/>
    </source>
</evidence>
<dbReference type="AlphaFoldDB" id="A0ABD4TGT3"/>
<gene>
    <name evidence="9" type="primary">thiC</name>
    <name evidence="9" type="ORF">FTO68_00610</name>
</gene>
<evidence type="ECO:0000256" key="8">
    <source>
        <dbReference type="ARBA" id="ARBA00023239"/>
    </source>
</evidence>
<dbReference type="GO" id="GO:0016829">
    <property type="term" value="F:lyase activity"/>
    <property type="evidence" value="ECO:0007669"/>
    <property type="project" value="UniProtKB-KW"/>
</dbReference>
<dbReference type="EMBL" id="VOTZ01000001">
    <property type="protein sequence ID" value="MCQ1537497.1"/>
    <property type="molecule type" value="Genomic_DNA"/>
</dbReference>
<evidence type="ECO:0000256" key="5">
    <source>
        <dbReference type="ARBA" id="ARBA00022833"/>
    </source>
</evidence>
<protein>
    <submittedName>
        <fullName evidence="9">Phosphomethylpyrimidine synthase ThiC</fullName>
    </submittedName>
</protein>
<keyword evidence="6" id="KW-0408">Iron</keyword>
<keyword evidence="5" id="KW-0862">Zinc</keyword>
<dbReference type="GO" id="GO:0046872">
    <property type="term" value="F:metal ion binding"/>
    <property type="evidence" value="ECO:0007669"/>
    <property type="project" value="UniProtKB-KW"/>
</dbReference>
<proteinExistence type="predicted"/>
<accession>A0ABD4TGT3</accession>
<organism evidence="9 10">
    <name type="scientific">Methanocalculus taiwanensis</name>
    <dbReference type="NCBI Taxonomy" id="106207"/>
    <lineage>
        <taxon>Archaea</taxon>
        <taxon>Methanobacteriati</taxon>
        <taxon>Methanobacteriota</taxon>
        <taxon>Stenosarchaea group</taxon>
        <taxon>Methanomicrobia</taxon>
        <taxon>Methanomicrobiales</taxon>
        <taxon>Methanocalculaceae</taxon>
        <taxon>Methanocalculus</taxon>
    </lineage>
</organism>
<keyword evidence="7" id="KW-0411">Iron-sulfur</keyword>
<evidence type="ECO:0000256" key="3">
    <source>
        <dbReference type="ARBA" id="ARBA00022691"/>
    </source>
</evidence>
<keyword evidence="10" id="KW-1185">Reference proteome</keyword>
<dbReference type="Gene3D" id="3.20.20.540">
    <property type="entry name" value="Radical SAM ThiC family, central domain"/>
    <property type="match status" value="1"/>
</dbReference>
<keyword evidence="2" id="KW-0004">4Fe-4S</keyword>
<dbReference type="PANTHER" id="PTHR30557:SF1">
    <property type="entry name" value="PHOSPHOMETHYLPYRIMIDINE SYNTHASE, CHLOROPLASTIC"/>
    <property type="match status" value="1"/>
</dbReference>
<evidence type="ECO:0000256" key="2">
    <source>
        <dbReference type="ARBA" id="ARBA00022485"/>
    </source>
</evidence>
<dbReference type="InterPro" id="IPR038521">
    <property type="entry name" value="ThiC/Bza_core_dom"/>
</dbReference>
<comment type="cofactor">
    <cofactor evidence="1">
        <name>[4Fe-4S] cluster</name>
        <dbReference type="ChEBI" id="CHEBI:49883"/>
    </cofactor>
</comment>
<dbReference type="PANTHER" id="PTHR30557">
    <property type="entry name" value="THIAMINE BIOSYNTHESIS PROTEIN THIC"/>
    <property type="match status" value="1"/>
</dbReference>
<keyword evidence="3" id="KW-0949">S-adenosyl-L-methionine</keyword>
<dbReference type="NCBIfam" id="NF009895">
    <property type="entry name" value="PRK13352.1"/>
    <property type="match status" value="1"/>
</dbReference>
<dbReference type="Pfam" id="PF01964">
    <property type="entry name" value="ThiC_Rad_SAM"/>
    <property type="match status" value="1"/>
</dbReference>
<evidence type="ECO:0000313" key="9">
    <source>
        <dbReference type="EMBL" id="MCQ1537497.1"/>
    </source>
</evidence>
<evidence type="ECO:0000313" key="10">
    <source>
        <dbReference type="Proteomes" id="UP001524383"/>
    </source>
</evidence>
<keyword evidence="8" id="KW-0456">Lyase</keyword>
<comment type="caution">
    <text evidence="9">The sequence shown here is derived from an EMBL/GenBank/DDBJ whole genome shotgun (WGS) entry which is preliminary data.</text>
</comment>
<name>A0ABD4TGT3_9EURY</name>
<keyword evidence="4" id="KW-0479">Metal-binding</keyword>
<dbReference type="RefSeq" id="WP_255331404.1">
    <property type="nucleotide sequence ID" value="NZ_VOTZ01000001.1"/>
</dbReference>
<evidence type="ECO:0000256" key="1">
    <source>
        <dbReference type="ARBA" id="ARBA00001966"/>
    </source>
</evidence>
<dbReference type="GO" id="GO:0051539">
    <property type="term" value="F:4 iron, 4 sulfur cluster binding"/>
    <property type="evidence" value="ECO:0007669"/>
    <property type="project" value="UniProtKB-KW"/>
</dbReference>
<reference evidence="9 10" key="1">
    <citation type="submission" date="2019-08" db="EMBL/GenBank/DDBJ databases">
        <authorList>
            <person name="Chen S.-C."/>
            <person name="Lai M.-C."/>
            <person name="You Y.-T."/>
        </authorList>
    </citation>
    <scope>NUCLEOTIDE SEQUENCE [LARGE SCALE GENOMIC DNA]</scope>
    <source>
        <strain evidence="9 10">P2F9704a</strain>
    </source>
</reference>
<evidence type="ECO:0000256" key="4">
    <source>
        <dbReference type="ARBA" id="ARBA00022723"/>
    </source>
</evidence>
<evidence type="ECO:0000256" key="6">
    <source>
        <dbReference type="ARBA" id="ARBA00023004"/>
    </source>
</evidence>
<sequence length="414" mass="43888">MGTIIEDARDGWIPHHLIAAAEREGLDPEALIQNIANGSAIVMAGEKRAVGIGRGFSAKVNVNIGTSTVRSDLATEVAKAAVAERYGADTLTDLSMGGDIREIRAAILSETELPLTTVPIYQAVVDCGGIDCLDADMIIDTLRRQAAEGVSSFVLHMTDKKTLEALRRSQRVLGVVSKGGSMTAGYMLHTGCKNPFLEYFDEVMEIARKHEIVISLGNTMRGGSIVDGGDAAAAVERKQNIDIADCCHEHGVQVIVEGCGGHVRIDRIPLCVRLYKDAAPYPLFVAGPLATDRAVGHDEIAGAIGASVAVSAGADYLCAITPAEHIGLPTEEEVRQGLIAFKIAAHIGDTVRFGSDEADATLSSCRAELDWKGQIEAAIDPDGLSARVPDAGPCSMCGDYCAIKIMREYLSRSD</sequence>